<reference evidence="1" key="1">
    <citation type="submission" date="2022-07" db="EMBL/GenBank/DDBJ databases">
        <title>Phylogenomic reconstructions and comparative analyses of Kickxellomycotina fungi.</title>
        <authorList>
            <person name="Reynolds N.K."/>
            <person name="Stajich J.E."/>
            <person name="Barry K."/>
            <person name="Grigoriev I.V."/>
            <person name="Crous P."/>
            <person name="Smith M.E."/>
        </authorList>
    </citation>
    <scope>NUCLEOTIDE SEQUENCE</scope>
    <source>
        <strain evidence="1">NRRL 5244</strain>
    </source>
</reference>
<dbReference type="EMBL" id="JANBPW010001770">
    <property type="protein sequence ID" value="KAJ1943190.1"/>
    <property type="molecule type" value="Genomic_DNA"/>
</dbReference>
<sequence>MSSLLMLGDFQQNLACPNATQSRKQQYVVRTSHAKHPSLQAPYSTDRGARRSAGSSRSSDDSSSDRTACNSGFSPTGTAFGESSDESAAREQSPSIPLIQQQRQAMRSASGASDSSSVADPVIMSYGEPTPMFTDADASNLSAYISMDGDQEMQEREYMPLCNLLTNAFHNSTKGGDVVLNSASSQDNPVSSAPTAAGHSNGTMAAAGAGASEGEVGVPGDQPMFQLAMSGGFAAGDVTFLNDLIGIPGDQTHHDIFGGASEPLSKGAVSDLPSDAAVDSGNGEGSTHGRDEAESGSGSSLAFVSVPSSSPSQDIDLLRLMQASMSARDMGDKQGLLNAAAAVSAALTSGPNGIGTPMSEEHLSQSSHILAQMLSPPEYLASAKSALKTSPATAGLSTAHHSLASPIVFNTSALFGDAKPSYFLDGSHGGY</sequence>
<dbReference type="Proteomes" id="UP001150603">
    <property type="component" value="Unassembled WGS sequence"/>
</dbReference>
<evidence type="ECO:0000313" key="2">
    <source>
        <dbReference type="Proteomes" id="UP001150603"/>
    </source>
</evidence>
<evidence type="ECO:0000313" key="1">
    <source>
        <dbReference type="EMBL" id="KAJ1943190.1"/>
    </source>
</evidence>
<comment type="caution">
    <text evidence="1">The sequence shown here is derived from an EMBL/GenBank/DDBJ whole genome shotgun (WGS) entry which is preliminary data.</text>
</comment>
<name>A0ACC1J9S5_9FUNG</name>
<keyword evidence="2" id="KW-1185">Reference proteome</keyword>
<protein>
    <submittedName>
        <fullName evidence="1">Uncharacterized protein</fullName>
    </submittedName>
</protein>
<accession>A0ACC1J9S5</accession>
<organism evidence="1 2">
    <name type="scientific">Linderina macrospora</name>
    <dbReference type="NCBI Taxonomy" id="4868"/>
    <lineage>
        <taxon>Eukaryota</taxon>
        <taxon>Fungi</taxon>
        <taxon>Fungi incertae sedis</taxon>
        <taxon>Zoopagomycota</taxon>
        <taxon>Kickxellomycotina</taxon>
        <taxon>Kickxellomycetes</taxon>
        <taxon>Kickxellales</taxon>
        <taxon>Kickxellaceae</taxon>
        <taxon>Linderina</taxon>
    </lineage>
</organism>
<gene>
    <name evidence="1" type="ORF">FBU59_002985</name>
</gene>
<proteinExistence type="predicted"/>